<dbReference type="Proteomes" id="UP000003490">
    <property type="component" value="Unassembled WGS sequence"/>
</dbReference>
<evidence type="ECO:0000313" key="4">
    <source>
        <dbReference type="Proteomes" id="UP000220611"/>
    </source>
</evidence>
<evidence type="ECO:0000313" key="2">
    <source>
        <dbReference type="EMBL" id="PEQ23880.1"/>
    </source>
</evidence>
<proteinExistence type="predicted"/>
<dbReference type="Proteomes" id="UP000220611">
    <property type="component" value="Unassembled WGS sequence"/>
</dbReference>
<dbReference type="AlphaFoldDB" id="A7VRX6"/>
<organism evidence="1 3">
    <name type="scientific">[Clostridium] leptum DSM 753</name>
    <dbReference type="NCBI Taxonomy" id="428125"/>
    <lineage>
        <taxon>Bacteria</taxon>
        <taxon>Bacillati</taxon>
        <taxon>Bacillota</taxon>
        <taxon>Clostridia</taxon>
        <taxon>Eubacteriales</taxon>
        <taxon>Oscillospiraceae</taxon>
        <taxon>Oscillospiraceae incertae sedis</taxon>
    </lineage>
</organism>
<evidence type="ECO:0000313" key="3">
    <source>
        <dbReference type="Proteomes" id="UP000003490"/>
    </source>
</evidence>
<dbReference type="HOGENOM" id="CLU_2080686_0_0_9"/>
<gene>
    <name evidence="2" type="ORF">CH238_12070</name>
    <name evidence="1" type="ORF">CLOLEP_01313</name>
</gene>
<dbReference type="EMBL" id="ABCB02000017">
    <property type="protein sequence ID" value="EDO61806.1"/>
    <property type="molecule type" value="Genomic_DNA"/>
</dbReference>
<reference evidence="1 3" key="1">
    <citation type="submission" date="2007-08" db="EMBL/GenBank/DDBJ databases">
        <title>Draft genome sequence of Clostridium leptum (DSM 753).</title>
        <authorList>
            <person name="Sudarsanam P."/>
            <person name="Ley R."/>
            <person name="Guruge J."/>
            <person name="Turnbaugh P.J."/>
            <person name="Mahowald M."/>
            <person name="Liep D."/>
            <person name="Gordon J."/>
        </authorList>
    </citation>
    <scope>NUCLEOTIDE SEQUENCE [LARGE SCALE GENOMIC DNA]</scope>
    <source>
        <strain evidence="1 3">DSM 753</strain>
    </source>
</reference>
<sequence length="117" mass="13689">MNEKIPETLILIQGEPEYELIDACEDCSFWHSPAAKKKYALLSHDDHGLPYSLSRNGNYVGTYGNQINELLAPDIPLDRQEVLRKLGQRYPEAEQQYKKFRHWHRGKKQPKSYTSKE</sequence>
<reference evidence="1 3" key="2">
    <citation type="submission" date="2007-08" db="EMBL/GenBank/DDBJ databases">
        <authorList>
            <person name="Fulton L."/>
            <person name="Clifton S."/>
            <person name="Fulton B."/>
            <person name="Xu J."/>
            <person name="Minx P."/>
            <person name="Pepin K.H."/>
            <person name="Johnson M."/>
            <person name="Thiruvilangam P."/>
            <person name="Bhonagiri V."/>
            <person name="Nash W.E."/>
            <person name="Wang C."/>
            <person name="Mardis E.R."/>
            <person name="Wilson R.K."/>
        </authorList>
    </citation>
    <scope>NUCLEOTIDE SEQUENCE [LARGE SCALE GENOMIC DNA]</scope>
    <source>
        <strain evidence="1 3">DSM 753</strain>
    </source>
</reference>
<name>A7VRX6_9FIRM</name>
<evidence type="ECO:0000313" key="1">
    <source>
        <dbReference type="EMBL" id="EDO61806.1"/>
    </source>
</evidence>
<keyword evidence="4" id="KW-1185">Reference proteome</keyword>
<accession>A7VRX6</accession>
<reference evidence="2 4" key="3">
    <citation type="submission" date="2017-07" db="EMBL/GenBank/DDBJ databases">
        <title>Prevalence of linear plasmids in Cutibacterium (Propionibacterium) acnes isolates obtained from prostatic tissue.</title>
        <authorList>
            <person name="Davidsson S."/>
            <person name="Carlsson J."/>
            <person name="Molling P."/>
            <person name="Andren O."/>
            <person name="Andersson S.-O."/>
            <person name="Brzuszkiewicz E."/>
            <person name="Poehlein A."/>
            <person name="Al-Zeer M."/>
            <person name="Brinkmann V."/>
            <person name="Scavenius C."/>
            <person name="Nazipi S."/>
            <person name="Soderquist B."/>
            <person name="Bruggemann H."/>
        </authorList>
    </citation>
    <scope>NUCLEOTIDE SEQUENCE [LARGE SCALE GENOMIC DNA]</scope>
    <source>
        <strain evidence="2 4">DSM 753</strain>
    </source>
</reference>
<comment type="caution">
    <text evidence="1">The sequence shown here is derived from an EMBL/GenBank/DDBJ whole genome shotgun (WGS) entry which is preliminary data.</text>
</comment>
<protein>
    <submittedName>
        <fullName evidence="1">Uncharacterized protein</fullName>
    </submittedName>
</protein>
<dbReference type="EMBL" id="NOXF01000010">
    <property type="protein sequence ID" value="PEQ23880.1"/>
    <property type="molecule type" value="Genomic_DNA"/>
</dbReference>